<keyword evidence="1" id="KW-1133">Transmembrane helix</keyword>
<dbReference type="RefSeq" id="WP_330195051.1">
    <property type="nucleotide sequence ID" value="NZ_JAZDRO010000001.1"/>
</dbReference>
<evidence type="ECO:0000313" key="3">
    <source>
        <dbReference type="EMBL" id="MEE2565516.1"/>
    </source>
</evidence>
<feature type="transmembrane region" description="Helical" evidence="1">
    <location>
        <begin position="104"/>
        <end position="127"/>
    </location>
</feature>
<comment type="caution">
    <text evidence="3">The sequence shown here is derived from an EMBL/GenBank/DDBJ whole genome shotgun (WGS) entry which is preliminary data.</text>
</comment>
<keyword evidence="1" id="KW-0812">Transmembrane</keyword>
<evidence type="ECO:0000313" key="4">
    <source>
        <dbReference type="Proteomes" id="UP001310692"/>
    </source>
</evidence>
<feature type="transmembrane region" description="Helical" evidence="1">
    <location>
        <begin position="42"/>
        <end position="61"/>
    </location>
</feature>
<protein>
    <submittedName>
        <fullName evidence="3">LytTR family DNA-binding domain-containing protein</fullName>
    </submittedName>
</protein>
<accession>A0ABU7LVK1</accession>
<dbReference type="EMBL" id="JAZDRO010000001">
    <property type="protein sequence ID" value="MEE2565516.1"/>
    <property type="molecule type" value="Genomic_DNA"/>
</dbReference>
<feature type="transmembrane region" description="Helical" evidence="1">
    <location>
        <begin position="73"/>
        <end position="98"/>
    </location>
</feature>
<evidence type="ECO:0000256" key="1">
    <source>
        <dbReference type="SAM" id="Phobius"/>
    </source>
</evidence>
<evidence type="ECO:0000259" key="2">
    <source>
        <dbReference type="PROSITE" id="PS50930"/>
    </source>
</evidence>
<proteinExistence type="predicted"/>
<reference evidence="3 4" key="1">
    <citation type="submission" date="2024-01" db="EMBL/GenBank/DDBJ databases">
        <title>Hyphobacterium bacterium isolated from marine sediment.</title>
        <authorList>
            <person name="Zhao S."/>
        </authorList>
    </citation>
    <scope>NUCLEOTIDE SEQUENCE [LARGE SCALE GENOMIC DNA]</scope>
    <source>
        <strain evidence="3 4">Y60-23</strain>
    </source>
</reference>
<dbReference type="SMART" id="SM00850">
    <property type="entry name" value="LytTR"/>
    <property type="match status" value="1"/>
</dbReference>
<feature type="domain" description="HTH LytTR-type" evidence="2">
    <location>
        <begin position="147"/>
        <end position="246"/>
    </location>
</feature>
<keyword evidence="4" id="KW-1185">Reference proteome</keyword>
<organism evidence="3 4">
    <name type="scientific">Hyphobacterium marinum</name>
    <dbReference type="NCBI Taxonomy" id="3116574"/>
    <lineage>
        <taxon>Bacteria</taxon>
        <taxon>Pseudomonadati</taxon>
        <taxon>Pseudomonadota</taxon>
        <taxon>Alphaproteobacteria</taxon>
        <taxon>Maricaulales</taxon>
        <taxon>Maricaulaceae</taxon>
        <taxon>Hyphobacterium</taxon>
    </lineage>
</organism>
<keyword evidence="3" id="KW-0238">DNA-binding</keyword>
<feature type="transmembrane region" description="Helical" evidence="1">
    <location>
        <begin position="12"/>
        <end position="30"/>
    </location>
</feature>
<name>A0ABU7LVK1_9PROT</name>
<keyword evidence="1" id="KW-0472">Membrane</keyword>
<dbReference type="Proteomes" id="UP001310692">
    <property type="component" value="Unassembled WGS sequence"/>
</dbReference>
<sequence length="246" mass="26647">MGKWTKPIRAILPSAGFFLVVGTFLAFLAPYQTAGLGWPAVWFYWVGLIAFGTICGQVATRMIEPVSGTWPEWLAYALVSILVAIPVTAAVLTLQALFGDPTPLSVWPMVFALVWVISAAVSAISYLKDRHASGQGSSEPLAGRALTDKLPVRLRRAEIRALQSEDHYLRVHTSAGDALILMRLADAIAAVEALEGAQTHRSWWVSRAAVTDARVSGGRATLVLSDGMEVPVSRTHAPRLREAGWF</sequence>
<dbReference type="PROSITE" id="PS50930">
    <property type="entry name" value="HTH_LYTTR"/>
    <property type="match status" value="1"/>
</dbReference>
<dbReference type="Gene3D" id="2.40.50.1020">
    <property type="entry name" value="LytTr DNA-binding domain"/>
    <property type="match status" value="1"/>
</dbReference>
<gene>
    <name evidence="3" type="ORF">V0U35_02390</name>
</gene>
<dbReference type="Pfam" id="PF04397">
    <property type="entry name" value="LytTR"/>
    <property type="match status" value="1"/>
</dbReference>
<dbReference type="GO" id="GO:0003677">
    <property type="term" value="F:DNA binding"/>
    <property type="evidence" value="ECO:0007669"/>
    <property type="project" value="UniProtKB-KW"/>
</dbReference>
<dbReference type="InterPro" id="IPR007492">
    <property type="entry name" value="LytTR_DNA-bd_dom"/>
</dbReference>